<keyword evidence="1" id="KW-0808">Transferase</keyword>
<comment type="caution">
    <text evidence="4">The sequence shown here is derived from an EMBL/GenBank/DDBJ whole genome shotgun (WGS) entry which is preliminary data.</text>
</comment>
<dbReference type="EMBL" id="JNOC01000044">
    <property type="protein sequence ID" value="KPH55382.1"/>
    <property type="molecule type" value="Genomic_DNA"/>
</dbReference>
<dbReference type="CDD" id="cd03801">
    <property type="entry name" value="GT4_PimA-like"/>
    <property type="match status" value="1"/>
</dbReference>
<evidence type="ECO:0000259" key="2">
    <source>
        <dbReference type="Pfam" id="PF00534"/>
    </source>
</evidence>
<dbReference type="Pfam" id="PF13439">
    <property type="entry name" value="Glyco_transf_4"/>
    <property type="match status" value="1"/>
</dbReference>
<dbReference type="PANTHER" id="PTHR46401:SF2">
    <property type="entry name" value="GLYCOSYLTRANSFERASE WBBK-RELATED"/>
    <property type="match status" value="1"/>
</dbReference>
<sequence length="363" mass="42011">MKTILFVRFKNTKVGGAENYLTLLRNTLRQKTQVFSSGDYGQDSQFKLTPPKFLPSFLRFIIFLRAYESLYQKNPNYLYFSLERVLHCDIYRAGDGIHRQWLSIKNHNFIQKIKSYFNPMNILYIYIEKRLFKNTKLIIANSKMIKTSLITMFNIPQEKIKVIYNGIQIPKTINKALAKQNLFMDFPFLTNKIIILFVGSGYARKGLKQALLMLSEIPHKNWHFIVIGKDKKIPLYAKLAKTLNIDKNVLFLGPKENIKRFYESSDIFLFPTIYEPCSNATLEAASYQNAIITTKQNGAGELFSQDHILEHPNAITQGSKILQNLLENPTFLKTTQQKCANSVAHLTIENNLQNTLKAMEDFL</sequence>
<dbReference type="GO" id="GO:0009103">
    <property type="term" value="P:lipopolysaccharide biosynthetic process"/>
    <property type="evidence" value="ECO:0007669"/>
    <property type="project" value="TreeGrafter"/>
</dbReference>
<feature type="domain" description="Glycosyltransferase subfamily 4-like N-terminal" evidence="3">
    <location>
        <begin position="14"/>
        <end position="167"/>
    </location>
</feature>
<dbReference type="Proteomes" id="UP000037997">
    <property type="component" value="Unassembled WGS sequence"/>
</dbReference>
<evidence type="ECO:0000259" key="3">
    <source>
        <dbReference type="Pfam" id="PF13439"/>
    </source>
</evidence>
<dbReference type="Pfam" id="PF00534">
    <property type="entry name" value="Glycos_transf_1"/>
    <property type="match status" value="1"/>
</dbReference>
<dbReference type="RefSeq" id="WP_054198262.1">
    <property type="nucleotide sequence ID" value="NZ_JNOC01000044.1"/>
</dbReference>
<dbReference type="SUPFAM" id="SSF53756">
    <property type="entry name" value="UDP-Glycosyltransferase/glycogen phosphorylase"/>
    <property type="match status" value="1"/>
</dbReference>
<gene>
    <name evidence="4" type="ORF">HPU229334_08925</name>
</gene>
<dbReference type="InterPro" id="IPR028098">
    <property type="entry name" value="Glyco_trans_4-like_N"/>
</dbReference>
<dbReference type="PANTHER" id="PTHR46401">
    <property type="entry name" value="GLYCOSYLTRANSFERASE WBBK-RELATED"/>
    <property type="match status" value="1"/>
</dbReference>
<dbReference type="AlphaFoldDB" id="A0A0N1ECL2"/>
<accession>A0A0N1ECL2</accession>
<dbReference type="PATRIC" id="fig|35818.11.peg.1764"/>
<dbReference type="GO" id="GO:0016757">
    <property type="term" value="F:glycosyltransferase activity"/>
    <property type="evidence" value="ECO:0007669"/>
    <property type="project" value="InterPro"/>
</dbReference>
<evidence type="ECO:0000313" key="5">
    <source>
        <dbReference type="Proteomes" id="UP000037997"/>
    </source>
</evidence>
<dbReference type="InterPro" id="IPR001296">
    <property type="entry name" value="Glyco_trans_1"/>
</dbReference>
<protein>
    <submittedName>
        <fullName evidence="4">Uncharacterized protein</fullName>
    </submittedName>
</protein>
<name>A0A0N1ECL2_9HELI</name>
<evidence type="ECO:0000256" key="1">
    <source>
        <dbReference type="ARBA" id="ARBA00022679"/>
    </source>
</evidence>
<proteinExistence type="predicted"/>
<dbReference type="Gene3D" id="3.40.50.2000">
    <property type="entry name" value="Glycogen Phosphorylase B"/>
    <property type="match status" value="2"/>
</dbReference>
<feature type="domain" description="Glycosyl transferase family 1" evidence="2">
    <location>
        <begin position="187"/>
        <end position="334"/>
    </location>
</feature>
<organism evidence="4 5">
    <name type="scientific">Helicobacter pullorum</name>
    <dbReference type="NCBI Taxonomy" id="35818"/>
    <lineage>
        <taxon>Bacteria</taxon>
        <taxon>Pseudomonadati</taxon>
        <taxon>Campylobacterota</taxon>
        <taxon>Epsilonproteobacteria</taxon>
        <taxon>Campylobacterales</taxon>
        <taxon>Helicobacteraceae</taxon>
        <taxon>Helicobacter</taxon>
    </lineage>
</organism>
<reference evidence="4 5" key="1">
    <citation type="submission" date="2014-06" db="EMBL/GenBank/DDBJ databases">
        <title>Helicobacter pullorum isolates in fresh chicken meat - phenotypic and genotypic features.</title>
        <authorList>
            <person name="Borges V."/>
            <person name="Santos A."/>
            <person name="Correia C.B."/>
            <person name="Saraiva M."/>
            <person name="Menard A."/>
            <person name="Vieira L."/>
            <person name="Sampaio D.A."/>
            <person name="Gomes J.P."/>
            <person name="Oleastro M."/>
        </authorList>
    </citation>
    <scope>NUCLEOTIDE SEQUENCE [LARGE SCALE GENOMIC DNA]</scope>
    <source>
        <strain evidence="4 5">229334/12</strain>
    </source>
</reference>
<evidence type="ECO:0000313" key="4">
    <source>
        <dbReference type="EMBL" id="KPH55382.1"/>
    </source>
</evidence>